<protein>
    <submittedName>
        <fullName evidence="1">Uncharacterized protein</fullName>
    </submittedName>
</protein>
<accession>A0AAW1QPJ6</accession>
<organism evidence="1 2">
    <name type="scientific">[Myrmecia] bisecta</name>
    <dbReference type="NCBI Taxonomy" id="41462"/>
    <lineage>
        <taxon>Eukaryota</taxon>
        <taxon>Viridiplantae</taxon>
        <taxon>Chlorophyta</taxon>
        <taxon>core chlorophytes</taxon>
        <taxon>Trebouxiophyceae</taxon>
        <taxon>Trebouxiales</taxon>
        <taxon>Trebouxiaceae</taxon>
        <taxon>Myrmecia</taxon>
    </lineage>
</organism>
<comment type="caution">
    <text evidence="1">The sequence shown here is derived from an EMBL/GenBank/DDBJ whole genome shotgun (WGS) entry which is preliminary data.</text>
</comment>
<sequence length="253" mass="27179">MEGLELGGAISNKASQIQVLLQACSRASWADFSHLHIDWLSPTCDRLQLVPTAAARCFGCPVFGMTGGDKRAGELSRRPKLKGQFSLLDVFDLADSGAQGQPPHFAPLLEHAVFKLGHGLSELVTTRKLTFPDLSGYSHLKLLAVEECMVQLPILTAKLPAGLQELIICARDASRVLVVWGVLPSTTAVRVVQIGSPAYDECMRPYFSSLCALSTLGGDANKGCPTFGPANVLRVGTAHVQIFFQSTCRLSLT</sequence>
<evidence type="ECO:0000313" key="1">
    <source>
        <dbReference type="EMBL" id="KAK9823160.1"/>
    </source>
</evidence>
<reference evidence="1 2" key="1">
    <citation type="journal article" date="2024" name="Nat. Commun.">
        <title>Phylogenomics reveals the evolutionary origins of lichenization in chlorophyte algae.</title>
        <authorList>
            <person name="Puginier C."/>
            <person name="Libourel C."/>
            <person name="Otte J."/>
            <person name="Skaloud P."/>
            <person name="Haon M."/>
            <person name="Grisel S."/>
            <person name="Petersen M."/>
            <person name="Berrin J.G."/>
            <person name="Delaux P.M."/>
            <person name="Dal Grande F."/>
            <person name="Keller J."/>
        </authorList>
    </citation>
    <scope>NUCLEOTIDE SEQUENCE [LARGE SCALE GENOMIC DNA]</scope>
    <source>
        <strain evidence="1 2">SAG 2043</strain>
    </source>
</reference>
<proteinExistence type="predicted"/>
<evidence type="ECO:0000313" key="2">
    <source>
        <dbReference type="Proteomes" id="UP001489004"/>
    </source>
</evidence>
<dbReference type="AlphaFoldDB" id="A0AAW1QPJ6"/>
<gene>
    <name evidence="1" type="ORF">WJX72_000734</name>
</gene>
<dbReference type="EMBL" id="JALJOR010000002">
    <property type="protein sequence ID" value="KAK9823160.1"/>
    <property type="molecule type" value="Genomic_DNA"/>
</dbReference>
<dbReference type="Proteomes" id="UP001489004">
    <property type="component" value="Unassembled WGS sequence"/>
</dbReference>
<keyword evidence="2" id="KW-1185">Reference proteome</keyword>
<name>A0AAW1QPJ6_9CHLO</name>